<dbReference type="EMBL" id="BPVZ01000002">
    <property type="protein sequence ID" value="GKU88153.1"/>
    <property type="molecule type" value="Genomic_DNA"/>
</dbReference>
<dbReference type="AlphaFoldDB" id="A0AAV5HQY2"/>
<comment type="caution">
    <text evidence="1">The sequence shown here is derived from an EMBL/GenBank/DDBJ whole genome shotgun (WGS) entry which is preliminary data.</text>
</comment>
<sequence length="36" mass="4094">MLICHGCLTSWPKCFPHYEGTVTHCTKGSFYMMGLI</sequence>
<keyword evidence="2" id="KW-1185">Reference proteome</keyword>
<name>A0AAV5HQY2_9ROSI</name>
<protein>
    <submittedName>
        <fullName evidence="1">Uncharacterized protein</fullName>
    </submittedName>
</protein>
<organism evidence="1 2">
    <name type="scientific">Rubroshorea leprosula</name>
    <dbReference type="NCBI Taxonomy" id="152421"/>
    <lineage>
        <taxon>Eukaryota</taxon>
        <taxon>Viridiplantae</taxon>
        <taxon>Streptophyta</taxon>
        <taxon>Embryophyta</taxon>
        <taxon>Tracheophyta</taxon>
        <taxon>Spermatophyta</taxon>
        <taxon>Magnoliopsida</taxon>
        <taxon>eudicotyledons</taxon>
        <taxon>Gunneridae</taxon>
        <taxon>Pentapetalae</taxon>
        <taxon>rosids</taxon>
        <taxon>malvids</taxon>
        <taxon>Malvales</taxon>
        <taxon>Dipterocarpaceae</taxon>
        <taxon>Rubroshorea</taxon>
    </lineage>
</organism>
<accession>A0AAV5HQY2</accession>
<reference evidence="1 2" key="1">
    <citation type="journal article" date="2021" name="Commun. Biol.">
        <title>The genome of Shorea leprosula (Dipterocarpaceae) highlights the ecological relevance of drought in aseasonal tropical rainforests.</title>
        <authorList>
            <person name="Ng K.K.S."/>
            <person name="Kobayashi M.J."/>
            <person name="Fawcett J.A."/>
            <person name="Hatakeyama M."/>
            <person name="Paape T."/>
            <person name="Ng C.H."/>
            <person name="Ang C.C."/>
            <person name="Tnah L.H."/>
            <person name="Lee C.T."/>
            <person name="Nishiyama T."/>
            <person name="Sese J."/>
            <person name="O'Brien M.J."/>
            <person name="Copetti D."/>
            <person name="Mohd Noor M.I."/>
            <person name="Ong R.C."/>
            <person name="Putra M."/>
            <person name="Sireger I.Z."/>
            <person name="Indrioko S."/>
            <person name="Kosugi Y."/>
            <person name="Izuno A."/>
            <person name="Isagi Y."/>
            <person name="Lee S.L."/>
            <person name="Shimizu K.K."/>
        </authorList>
    </citation>
    <scope>NUCLEOTIDE SEQUENCE [LARGE SCALE GENOMIC DNA]</scope>
    <source>
        <strain evidence="1">214</strain>
    </source>
</reference>
<dbReference type="Proteomes" id="UP001054252">
    <property type="component" value="Unassembled WGS sequence"/>
</dbReference>
<evidence type="ECO:0000313" key="2">
    <source>
        <dbReference type="Proteomes" id="UP001054252"/>
    </source>
</evidence>
<gene>
    <name evidence="1" type="ORF">SLEP1_g2453</name>
</gene>
<evidence type="ECO:0000313" key="1">
    <source>
        <dbReference type="EMBL" id="GKU88153.1"/>
    </source>
</evidence>
<proteinExistence type="predicted"/>